<proteinExistence type="predicted"/>
<protein>
    <submittedName>
        <fullName evidence="1">Uncharacterized protein</fullName>
    </submittedName>
</protein>
<dbReference type="AlphaFoldDB" id="A0A1G1XV01"/>
<dbReference type="Proteomes" id="UP000178930">
    <property type="component" value="Unassembled WGS sequence"/>
</dbReference>
<organism evidence="1 2">
    <name type="scientific">Candidatus Buchananbacteria bacterium RIFCSPHIGHO2_01_FULL_39_14</name>
    <dbReference type="NCBI Taxonomy" id="1797532"/>
    <lineage>
        <taxon>Bacteria</taxon>
        <taxon>Candidatus Buchananiibacteriota</taxon>
    </lineage>
</organism>
<reference evidence="1 2" key="1">
    <citation type="journal article" date="2016" name="Nat. Commun.">
        <title>Thousands of microbial genomes shed light on interconnected biogeochemical processes in an aquifer system.</title>
        <authorList>
            <person name="Anantharaman K."/>
            <person name="Brown C.T."/>
            <person name="Hug L.A."/>
            <person name="Sharon I."/>
            <person name="Castelle C.J."/>
            <person name="Probst A.J."/>
            <person name="Thomas B.C."/>
            <person name="Singh A."/>
            <person name="Wilkins M.J."/>
            <person name="Karaoz U."/>
            <person name="Brodie E.L."/>
            <person name="Williams K.H."/>
            <person name="Hubbard S.S."/>
            <person name="Banfield J.F."/>
        </authorList>
    </citation>
    <scope>NUCLEOTIDE SEQUENCE [LARGE SCALE GENOMIC DNA]</scope>
</reference>
<sequence>MGILNHLFGSTEAIAREMELDDKAIVWHWKEYLRTISRKEEIIGRLKVDTNFQRNLGELKKLLEIELVDISVEEKKEVEIISDLKSMAHSVKIQRVHKLEQCLGYAETKYEYVYGLLKQLDVILKNQMQLVRMLQVKSKKTDELISHLKAQLELELIILEKIKKIETFHTLFLALVKGEHIIHRMDAAEKKLLAKMQSGMGKIFSQEITKGVLYEWAMTVFSGMEDKVHELVADGMLDQHPDMDFEFVNRGEFVDLVRECIQRLRKRKVSEQMITVFVHLFREWFNHERE</sequence>
<evidence type="ECO:0000313" key="1">
    <source>
        <dbReference type="EMBL" id="OGY43822.1"/>
    </source>
</evidence>
<dbReference type="EMBL" id="MHIB01000029">
    <property type="protein sequence ID" value="OGY43822.1"/>
    <property type="molecule type" value="Genomic_DNA"/>
</dbReference>
<evidence type="ECO:0000313" key="2">
    <source>
        <dbReference type="Proteomes" id="UP000178930"/>
    </source>
</evidence>
<name>A0A1G1XV01_9BACT</name>
<accession>A0A1G1XV01</accession>
<gene>
    <name evidence="1" type="ORF">A2729_03610</name>
</gene>
<comment type="caution">
    <text evidence="1">The sequence shown here is derived from an EMBL/GenBank/DDBJ whole genome shotgun (WGS) entry which is preliminary data.</text>
</comment>